<organism evidence="1 2">
    <name type="scientific">Burkholderia cepacia</name>
    <name type="common">Pseudomonas cepacia</name>
    <dbReference type="NCBI Taxonomy" id="292"/>
    <lineage>
        <taxon>Bacteria</taxon>
        <taxon>Pseudomonadati</taxon>
        <taxon>Pseudomonadota</taxon>
        <taxon>Betaproteobacteria</taxon>
        <taxon>Burkholderiales</taxon>
        <taxon>Burkholderiaceae</taxon>
        <taxon>Burkholderia</taxon>
        <taxon>Burkholderia cepacia complex</taxon>
    </lineage>
</organism>
<protein>
    <submittedName>
        <fullName evidence="1">Uncharacterized protein</fullName>
    </submittedName>
</protein>
<reference evidence="1 2" key="1">
    <citation type="submission" date="2015-12" db="EMBL/GenBank/DDBJ databases">
        <title>Diversity of Burkholderia near neighbor genomes.</title>
        <authorList>
            <person name="Sahl J."/>
            <person name="Wagner D."/>
            <person name="Keim P."/>
        </authorList>
    </citation>
    <scope>NUCLEOTIDE SEQUENCE [LARGE SCALE GENOMIC DNA]</scope>
    <source>
        <strain evidence="1 2">MSMB1184WGS</strain>
    </source>
</reference>
<dbReference type="InterPro" id="IPR009014">
    <property type="entry name" value="Transketo_C/PFOR_II"/>
</dbReference>
<dbReference type="PANTHER" id="PTHR43825">
    <property type="entry name" value="PYRUVATE DEHYDROGENASE E1 COMPONENT"/>
    <property type="match status" value="1"/>
</dbReference>
<dbReference type="AlphaFoldDB" id="A0A1B4PXG3"/>
<gene>
    <name evidence="1" type="ORF">WT26_21675</name>
</gene>
<proteinExistence type="predicted"/>
<evidence type="ECO:0000313" key="2">
    <source>
        <dbReference type="Proteomes" id="UP000094776"/>
    </source>
</evidence>
<accession>A0A1B4PXG3</accession>
<evidence type="ECO:0000313" key="1">
    <source>
        <dbReference type="EMBL" id="AOK18635.1"/>
    </source>
</evidence>
<dbReference type="InterPro" id="IPR051157">
    <property type="entry name" value="PDH/Transketolase"/>
</dbReference>
<name>A0A1B4PXG3_BURCE</name>
<dbReference type="EMBL" id="CP013444">
    <property type="protein sequence ID" value="AOK18635.1"/>
    <property type="molecule type" value="Genomic_DNA"/>
</dbReference>
<sequence>MGERVNTHAGRRPRLITDYVRAVPELIRAYVPRRYVTLGTDGFGRSDTRQALRSFFEVDRESIVIAALKALADEREIGADVVRATRKRYRKTAGAGDAPWQR</sequence>
<dbReference type="Gene3D" id="3.40.50.920">
    <property type="match status" value="1"/>
</dbReference>
<dbReference type="Proteomes" id="UP000094776">
    <property type="component" value="Chromosome 2"/>
</dbReference>
<dbReference type="PANTHER" id="PTHR43825:SF3">
    <property type="entry name" value="PYRUVATE DEHYDROGENASE E1 COMPONENT"/>
    <property type="match status" value="1"/>
</dbReference>
<dbReference type="SUPFAM" id="SSF52922">
    <property type="entry name" value="TK C-terminal domain-like"/>
    <property type="match status" value="1"/>
</dbReference>